<dbReference type="SUPFAM" id="SSF48371">
    <property type="entry name" value="ARM repeat"/>
    <property type="match status" value="1"/>
</dbReference>
<dbReference type="InterPro" id="IPR016024">
    <property type="entry name" value="ARM-type_fold"/>
</dbReference>
<proteinExistence type="predicted"/>
<organism evidence="1 2">
    <name type="scientific">Taibaiella soli</name>
    <dbReference type="NCBI Taxonomy" id="1649169"/>
    <lineage>
        <taxon>Bacteria</taxon>
        <taxon>Pseudomonadati</taxon>
        <taxon>Bacteroidota</taxon>
        <taxon>Chitinophagia</taxon>
        <taxon>Chitinophagales</taxon>
        <taxon>Chitinophagaceae</taxon>
        <taxon>Taibaiella</taxon>
    </lineage>
</organism>
<dbReference type="OrthoDB" id="2733362at2"/>
<comment type="caution">
    <text evidence="1">The sequence shown here is derived from an EMBL/GenBank/DDBJ whole genome shotgun (WGS) entry which is preliminary data.</text>
</comment>
<keyword evidence="2" id="KW-1185">Reference proteome</keyword>
<gene>
    <name evidence="1" type="ORF">DN068_12755</name>
</gene>
<dbReference type="Gene3D" id="1.25.10.10">
    <property type="entry name" value="Leucine-rich Repeat Variant"/>
    <property type="match status" value="1"/>
</dbReference>
<evidence type="ECO:0000313" key="2">
    <source>
        <dbReference type="Proteomes" id="UP000248745"/>
    </source>
</evidence>
<dbReference type="Proteomes" id="UP000248745">
    <property type="component" value="Unassembled WGS sequence"/>
</dbReference>
<protein>
    <recommendedName>
        <fullName evidence="3">HEAT repeat domain-containing protein</fullName>
    </recommendedName>
</protein>
<reference evidence="1 2" key="1">
    <citation type="submission" date="2018-06" db="EMBL/GenBank/DDBJ databases">
        <title>Mucibacter soli gen. nov., sp. nov., a new member of the family Chitinophagaceae producing mucin.</title>
        <authorList>
            <person name="Kim M.-K."/>
            <person name="Park S."/>
            <person name="Kim T.-S."/>
            <person name="Joung Y."/>
            <person name="Han J.-H."/>
            <person name="Kim S.B."/>
        </authorList>
    </citation>
    <scope>NUCLEOTIDE SEQUENCE [LARGE SCALE GENOMIC DNA]</scope>
    <source>
        <strain evidence="1 2">R1-15</strain>
    </source>
</reference>
<dbReference type="AlphaFoldDB" id="A0A2W2ABD4"/>
<accession>A0A2W2ABD4</accession>
<sequence length="210" mass="23381">MSVIAKLASSLNRKDEVPNIELAVQIASKKDQAAVKELVTHLSDKNKDIQSDCIKVLYEIGDLKPALIAGYITEFVLLLTSKNNRLQWGAMTALSAIASEYPKEIYKELGKILDAADKGSVITKDNAVAILIKLYKLSEYTNKVFPLLTEQLKSSPTNQLPMYAENAAPAISNKHKAEFIDVLHSRLDEIEKDSKRKRVEKVIKKLTVNS</sequence>
<dbReference type="InterPro" id="IPR011989">
    <property type="entry name" value="ARM-like"/>
</dbReference>
<name>A0A2W2ABD4_9BACT</name>
<dbReference type="RefSeq" id="WP_110999316.1">
    <property type="nucleotide sequence ID" value="NZ_QKTW01000017.1"/>
</dbReference>
<evidence type="ECO:0008006" key="3">
    <source>
        <dbReference type="Google" id="ProtNLM"/>
    </source>
</evidence>
<evidence type="ECO:0000313" key="1">
    <source>
        <dbReference type="EMBL" id="PZF72725.1"/>
    </source>
</evidence>
<dbReference type="EMBL" id="QKTW01000017">
    <property type="protein sequence ID" value="PZF72725.1"/>
    <property type="molecule type" value="Genomic_DNA"/>
</dbReference>